<sequence length="48" mass="5888">MNLAHHVERESEDLGVTLEIEWFRNCDRTFSMKNFEHAVLVFEDWFEE</sequence>
<accession>A0A6J6ASQ1</accession>
<evidence type="ECO:0000313" key="1">
    <source>
        <dbReference type="EMBL" id="CAB4373017.1"/>
    </source>
</evidence>
<dbReference type="AlphaFoldDB" id="A0A6J6ASQ1"/>
<name>A0A6J6ASQ1_9ZZZZ</name>
<gene>
    <name evidence="1" type="ORF">UFOPK4201_02070</name>
</gene>
<protein>
    <submittedName>
        <fullName evidence="1">Unannotated protein</fullName>
    </submittedName>
</protein>
<reference evidence="1" key="1">
    <citation type="submission" date="2020-05" db="EMBL/GenBank/DDBJ databases">
        <authorList>
            <person name="Chiriac C."/>
            <person name="Salcher M."/>
            <person name="Ghai R."/>
            <person name="Kavagutti S V."/>
        </authorList>
    </citation>
    <scope>NUCLEOTIDE SEQUENCE</scope>
</reference>
<dbReference type="EMBL" id="CAEUNJ010000146">
    <property type="protein sequence ID" value="CAB4373017.1"/>
    <property type="molecule type" value="Genomic_DNA"/>
</dbReference>
<proteinExistence type="predicted"/>
<organism evidence="1">
    <name type="scientific">freshwater metagenome</name>
    <dbReference type="NCBI Taxonomy" id="449393"/>
    <lineage>
        <taxon>unclassified sequences</taxon>
        <taxon>metagenomes</taxon>
        <taxon>ecological metagenomes</taxon>
    </lineage>
</organism>